<name>A0A0T5XCK6_9BACT</name>
<accession>A0A0T5XCK6</accession>
<comment type="caution">
    <text evidence="1">The sequence shown here is derived from an EMBL/GenBank/DDBJ whole genome shotgun (WGS) entry which is preliminary data.</text>
</comment>
<dbReference type="AlphaFoldDB" id="A0A0T5XCK6"/>
<evidence type="ECO:0000313" key="2">
    <source>
        <dbReference type="Proteomes" id="UP000005273"/>
    </source>
</evidence>
<organism evidence="1 2">
    <name type="scientific">Acetomicrobium hydrogeniformans ATCC BAA-1850</name>
    <dbReference type="NCBI Taxonomy" id="592015"/>
    <lineage>
        <taxon>Bacteria</taxon>
        <taxon>Thermotogati</taxon>
        <taxon>Synergistota</taxon>
        <taxon>Synergistia</taxon>
        <taxon>Synergistales</taxon>
        <taxon>Acetomicrobiaceae</taxon>
        <taxon>Acetomicrobium</taxon>
    </lineage>
</organism>
<reference evidence="2" key="1">
    <citation type="submission" date="2012-09" db="EMBL/GenBank/DDBJ databases">
        <authorList>
            <person name="Weinstock G."/>
            <person name="Sodergren E."/>
            <person name="Clifton S."/>
            <person name="Fulton L."/>
            <person name="Fulton B."/>
            <person name="Courtney L."/>
            <person name="Fronick C."/>
            <person name="Harrison M."/>
            <person name="Strong C."/>
            <person name="Farmer C."/>
            <person name="Delehaunty K."/>
            <person name="Markovic C."/>
            <person name="Hall O."/>
            <person name="Minx P."/>
            <person name="Tomlinson C."/>
            <person name="Mitreva M."/>
            <person name="Nelson J."/>
            <person name="Hou S."/>
            <person name="Wollam A."/>
            <person name="Pepin K.H."/>
            <person name="Johnson M."/>
            <person name="Bhonagiri V."/>
            <person name="Nash W.E."/>
            <person name="Suruliraj S."/>
            <person name="Warren W."/>
            <person name="Chinwalla A."/>
            <person name="Mardis E.R."/>
            <person name="Wilson R.K."/>
        </authorList>
    </citation>
    <scope>NUCLEOTIDE SEQUENCE [LARGE SCALE GENOMIC DNA]</scope>
    <source>
        <strain evidence="2">OS1</strain>
    </source>
</reference>
<evidence type="ECO:0000313" key="1">
    <source>
        <dbReference type="EMBL" id="KRT36071.1"/>
    </source>
</evidence>
<proteinExistence type="predicted"/>
<keyword evidence="2" id="KW-1185">Reference proteome</keyword>
<dbReference type="EMBL" id="ACJX03000001">
    <property type="protein sequence ID" value="KRT36071.1"/>
    <property type="molecule type" value="Genomic_DNA"/>
</dbReference>
<dbReference type="Proteomes" id="UP000005273">
    <property type="component" value="Unassembled WGS sequence"/>
</dbReference>
<gene>
    <name evidence="1" type="ORF">HMPREF1705_04699</name>
</gene>
<sequence length="48" mass="5416">MEISFGREDVLCLCGRYNLKFANFAIASVKTRKNFKGGGCQNEDAYFC</sequence>
<dbReference type="STRING" id="592015.HMPREF1705_04699"/>
<protein>
    <submittedName>
        <fullName evidence="1">Uncharacterized protein</fullName>
    </submittedName>
</protein>